<dbReference type="EMBL" id="QAYG01000001">
    <property type="protein sequence ID" value="PTW63286.1"/>
    <property type="molecule type" value="Genomic_DNA"/>
</dbReference>
<name>A0A2T5VHT6_9HYPH</name>
<accession>A0A2T5VHT6</accession>
<dbReference type="PROSITE" id="PS00018">
    <property type="entry name" value="EF_HAND_1"/>
    <property type="match status" value="1"/>
</dbReference>
<dbReference type="Proteomes" id="UP000244081">
    <property type="component" value="Unassembled WGS sequence"/>
</dbReference>
<reference evidence="1 2" key="1">
    <citation type="submission" date="2018-04" db="EMBL/GenBank/DDBJ databases">
        <title>Genomic Encyclopedia of Archaeal and Bacterial Type Strains, Phase II (KMG-II): from individual species to whole genera.</title>
        <authorList>
            <person name="Goeker M."/>
        </authorList>
    </citation>
    <scope>NUCLEOTIDE SEQUENCE [LARGE SCALE GENOMIC DNA]</scope>
    <source>
        <strain evidence="1 2">DSM 23382</strain>
    </source>
</reference>
<evidence type="ECO:0000313" key="2">
    <source>
        <dbReference type="Proteomes" id="UP000244081"/>
    </source>
</evidence>
<protein>
    <submittedName>
        <fullName evidence="1">ABC-type uncharacterized transport system substrate-binding protein</fullName>
    </submittedName>
</protein>
<dbReference type="InterPro" id="IPR018247">
    <property type="entry name" value="EF_Hand_1_Ca_BS"/>
</dbReference>
<dbReference type="InterPro" id="IPR010412">
    <property type="entry name" value="DUF1007"/>
</dbReference>
<dbReference type="OrthoDB" id="9812956at2"/>
<keyword evidence="2" id="KW-1185">Reference proteome</keyword>
<evidence type="ECO:0000313" key="1">
    <source>
        <dbReference type="EMBL" id="PTW63286.1"/>
    </source>
</evidence>
<comment type="caution">
    <text evidence="1">The sequence shown here is derived from an EMBL/GenBank/DDBJ whole genome shotgun (WGS) entry which is preliminary data.</text>
</comment>
<dbReference type="AlphaFoldDB" id="A0A2T5VHT6"/>
<sequence length="224" mass="24724">MRCSHQGIAIKTIVLGVSAWILGALPAASHPHVFVEARSELVFDKEARLVSIRHVWRFDPAFTAFAVQGLDANGDGVLTHDELQPLAKVNVESLKEYDFFTYLSVARKDQKFVDPSEYWLDFSDGRLTLFYTLPLAKPVAVAGKKTILEVYDPSYFVDFSMTKQDPFVLSDAPAGCGLSTHFAGKPDPALAAELAQIPADVRDLPSQFMTETSTWSNEAILNCP</sequence>
<dbReference type="Pfam" id="PF06226">
    <property type="entry name" value="DUF1007"/>
    <property type="match status" value="1"/>
</dbReference>
<organism evidence="1 2">
    <name type="scientific">Breoghania corrubedonensis</name>
    <dbReference type="NCBI Taxonomy" id="665038"/>
    <lineage>
        <taxon>Bacteria</taxon>
        <taxon>Pseudomonadati</taxon>
        <taxon>Pseudomonadota</taxon>
        <taxon>Alphaproteobacteria</taxon>
        <taxon>Hyphomicrobiales</taxon>
        <taxon>Stappiaceae</taxon>
        <taxon>Breoghania</taxon>
    </lineage>
</organism>
<proteinExistence type="predicted"/>
<dbReference type="RefSeq" id="WP_107988739.1">
    <property type="nucleotide sequence ID" value="NZ_QAYG01000001.1"/>
</dbReference>
<gene>
    <name evidence="1" type="ORF">C8N35_1011337</name>
</gene>